<dbReference type="EMBL" id="CM042010">
    <property type="protein sequence ID" value="KAI3782687.1"/>
    <property type="molecule type" value="Genomic_DNA"/>
</dbReference>
<keyword evidence="2" id="KW-1185">Reference proteome</keyword>
<organism evidence="1 2">
    <name type="scientific">Cichorium intybus</name>
    <name type="common">Chicory</name>
    <dbReference type="NCBI Taxonomy" id="13427"/>
    <lineage>
        <taxon>Eukaryota</taxon>
        <taxon>Viridiplantae</taxon>
        <taxon>Streptophyta</taxon>
        <taxon>Embryophyta</taxon>
        <taxon>Tracheophyta</taxon>
        <taxon>Spermatophyta</taxon>
        <taxon>Magnoliopsida</taxon>
        <taxon>eudicotyledons</taxon>
        <taxon>Gunneridae</taxon>
        <taxon>Pentapetalae</taxon>
        <taxon>asterids</taxon>
        <taxon>campanulids</taxon>
        <taxon>Asterales</taxon>
        <taxon>Asteraceae</taxon>
        <taxon>Cichorioideae</taxon>
        <taxon>Cichorieae</taxon>
        <taxon>Cichoriinae</taxon>
        <taxon>Cichorium</taxon>
    </lineage>
</organism>
<evidence type="ECO:0000313" key="1">
    <source>
        <dbReference type="EMBL" id="KAI3782687.1"/>
    </source>
</evidence>
<evidence type="ECO:0000313" key="2">
    <source>
        <dbReference type="Proteomes" id="UP001055811"/>
    </source>
</evidence>
<protein>
    <submittedName>
        <fullName evidence="1">Uncharacterized protein</fullName>
    </submittedName>
</protein>
<dbReference type="Proteomes" id="UP001055811">
    <property type="component" value="Linkage Group LG02"/>
</dbReference>
<reference evidence="2" key="1">
    <citation type="journal article" date="2022" name="Mol. Ecol. Resour.">
        <title>The genomes of chicory, endive, great burdock and yacon provide insights into Asteraceae palaeo-polyploidization history and plant inulin production.</title>
        <authorList>
            <person name="Fan W."/>
            <person name="Wang S."/>
            <person name="Wang H."/>
            <person name="Wang A."/>
            <person name="Jiang F."/>
            <person name="Liu H."/>
            <person name="Zhao H."/>
            <person name="Xu D."/>
            <person name="Zhang Y."/>
        </authorList>
    </citation>
    <scope>NUCLEOTIDE SEQUENCE [LARGE SCALE GENOMIC DNA]</scope>
    <source>
        <strain evidence="2">cv. Punajuju</strain>
    </source>
</reference>
<name>A0ACB9GH18_CICIN</name>
<proteinExistence type="predicted"/>
<reference evidence="1 2" key="2">
    <citation type="journal article" date="2022" name="Mol. Ecol. Resour.">
        <title>The genomes of chicory, endive, great burdock and yacon provide insights into Asteraceae paleo-polyploidization history and plant inulin production.</title>
        <authorList>
            <person name="Fan W."/>
            <person name="Wang S."/>
            <person name="Wang H."/>
            <person name="Wang A."/>
            <person name="Jiang F."/>
            <person name="Liu H."/>
            <person name="Zhao H."/>
            <person name="Xu D."/>
            <person name="Zhang Y."/>
        </authorList>
    </citation>
    <scope>NUCLEOTIDE SEQUENCE [LARGE SCALE GENOMIC DNA]</scope>
    <source>
        <strain evidence="2">cv. Punajuju</strain>
        <tissue evidence="1">Leaves</tissue>
    </source>
</reference>
<comment type="caution">
    <text evidence="1">The sequence shown here is derived from an EMBL/GenBank/DDBJ whole genome shotgun (WGS) entry which is preliminary data.</text>
</comment>
<accession>A0ACB9GH18</accession>
<gene>
    <name evidence="1" type="ORF">L2E82_12741</name>
</gene>
<sequence length="102" mass="11683">MEKTTSSDEMPWIKENGEWEEQTLCESVDKVLMADEDLDDSDVDEQASSSHLKVPHDYFLYDLYHVPVTKENVDDQEIKDDVISDNEGILESEIEDDIVTSA</sequence>